<dbReference type="Pfam" id="PF19501">
    <property type="entry name" value="PcRGLX_1st"/>
    <property type="match status" value="1"/>
</dbReference>
<dbReference type="GeneID" id="55998441"/>
<feature type="domain" description="PcRGLX/YetA-like C-terminal alpha/alpha toroid" evidence="3">
    <location>
        <begin position="480"/>
        <end position="909"/>
    </location>
</feature>
<dbReference type="AlphaFoldDB" id="A0A7H8RDJ2"/>
<protein>
    <submittedName>
        <fullName evidence="4">Uncharacterized protein</fullName>
    </submittedName>
</protein>
<evidence type="ECO:0000259" key="3">
    <source>
        <dbReference type="Pfam" id="PF21346"/>
    </source>
</evidence>
<dbReference type="Pfam" id="PF21345">
    <property type="entry name" value="PcRGLX_2nd"/>
    <property type="match status" value="1"/>
</dbReference>
<dbReference type="RefSeq" id="XP_035349965.1">
    <property type="nucleotide sequence ID" value="XM_035494072.1"/>
</dbReference>
<evidence type="ECO:0000313" key="5">
    <source>
        <dbReference type="Proteomes" id="UP000509510"/>
    </source>
</evidence>
<dbReference type="OrthoDB" id="4798501at2759"/>
<dbReference type="EMBL" id="CP055903">
    <property type="protein sequence ID" value="QKX63791.1"/>
    <property type="molecule type" value="Genomic_DNA"/>
</dbReference>
<dbReference type="InterPro" id="IPR048330">
    <property type="entry name" value="PcRGLX/YetA_2nd"/>
</dbReference>
<proteinExistence type="predicted"/>
<name>A0A7H8RDJ2_TALRU</name>
<feature type="domain" description="PcRGLX/YetA-like central beta-sandwich" evidence="2">
    <location>
        <begin position="104"/>
        <end position="473"/>
    </location>
</feature>
<dbReference type="InterPro" id="IPR048331">
    <property type="entry name" value="PcRGLX/YetA_3rd"/>
</dbReference>
<dbReference type="PANTHER" id="PTHR40081:SF1">
    <property type="entry name" value="TAT PATHWAY SIGNAL SEQUENCE DOMAIN PROTEIN"/>
    <property type="match status" value="1"/>
</dbReference>
<dbReference type="InterPro" id="IPR045793">
    <property type="entry name" value="PcRGLX/YetA-like"/>
</dbReference>
<evidence type="ECO:0000259" key="2">
    <source>
        <dbReference type="Pfam" id="PF21345"/>
    </source>
</evidence>
<dbReference type="Proteomes" id="UP000509510">
    <property type="component" value="Chromosome VI"/>
</dbReference>
<organism evidence="4 5">
    <name type="scientific">Talaromyces rugulosus</name>
    <name type="common">Penicillium rugulosum</name>
    <dbReference type="NCBI Taxonomy" id="121627"/>
    <lineage>
        <taxon>Eukaryota</taxon>
        <taxon>Fungi</taxon>
        <taxon>Dikarya</taxon>
        <taxon>Ascomycota</taxon>
        <taxon>Pezizomycotina</taxon>
        <taxon>Eurotiomycetes</taxon>
        <taxon>Eurotiomycetidae</taxon>
        <taxon>Eurotiales</taxon>
        <taxon>Trichocomaceae</taxon>
        <taxon>Talaromyces</taxon>
        <taxon>Talaromyces sect. Islandici</taxon>
    </lineage>
</organism>
<dbReference type="Pfam" id="PF21346">
    <property type="entry name" value="PcRGLX_3rd"/>
    <property type="match status" value="1"/>
</dbReference>
<dbReference type="KEGG" id="trg:TRUGW13939_10962"/>
<reference evidence="5" key="1">
    <citation type="submission" date="2020-06" db="EMBL/GenBank/DDBJ databases">
        <title>A chromosome-scale genome assembly of Talaromyces rugulosus W13939.</title>
        <authorList>
            <person name="Wang B."/>
            <person name="Guo L."/>
            <person name="Ye K."/>
            <person name="Wang L."/>
        </authorList>
    </citation>
    <scope>NUCLEOTIDE SEQUENCE [LARGE SCALE GENOMIC DNA]</scope>
    <source>
        <strain evidence="5">W13939</strain>
    </source>
</reference>
<feature type="domain" description="PcRGLX/YetA-like N-terminal RIFT barrel" evidence="1">
    <location>
        <begin position="3"/>
        <end position="79"/>
    </location>
</feature>
<accession>A0A7H8RDJ2</accession>
<sequence>MPTLDWIGDRPSCRSGLTFAVPWAQGQYWPDRSSLHCADPSGQRLPSQSWNTAYWPDGSIKWTGLALPALSQYPASVSVDYIRSSSAKENFTNFSEAAAPLRVISSSSDTIVIDTGRIRVTFPTSGHSIVDRIEHSHSGKVVAENGHLVLRSQSSLPLEGEEAGSSTTIHALRGQISKAEIENEGPVRVVVRIEGKHQQLSVTEPAGTSSPGWLPFILRFYLYANSDSIRIVHTLLYDQDPESQFIREIGVRFHVPLKGEPSYNRHIRFAGVDGGIFGEAVQGVTGLWKDPGVQVRQAQVSGQQTPGFDQWNPEVQSRLRWIPRWNDFSLSQLSPDGYTMKKRTKAGHSWVNVPGGTKADGLAYLGGAANGGLGFGMRHFWERYPTQIDIRNADTDRGEITMWIYSPAAEPLDMRPYHDGLGQETYDEQLDALQITYEDWGPGTGSPYGIGRTNELYLYAFQHTPSKEDLSRIVKDMRNPPLLAAQSEYIHETKAFGNYWAPFSSLSGNSPSSATGEILQNLDFLFDFYKTQISQRRWYGFWDHGDIMHTYDADRHTWRYDIGGYAWDNSELSPDLWLWLYFLCTRRRDVFQIAENLTRHTSEVDTYHLGVFKGLGTRHGVQHWSDSCKQARVTNALYRKYFYYLTGGDERTGEIIRETLEVEKTFLVLDPYRKVRKDRDYVTQDPETGVLISLGTDWSALAAVWMMEWERRGPKWEFYREKLITSMKGIVGLKNKFVTGQARSHIETGKISPPPADVENRGHVQVSHLSAMFGLVETCAEILDVEFTENNDRDLLKEFQSAWLDYCFYFNGTSSSQISRYGISFPKLILRQGHSRLTSYAARILKNPDLARRAWNEFYEGDGYARSLPWRTEIISGSNVPLPINEASWVSTNITALYGLAAIQGLAFGAEYLDPYWESVSEIN</sequence>
<dbReference type="InterPro" id="IPR048329">
    <property type="entry name" value="PcRGLX_1st"/>
</dbReference>
<evidence type="ECO:0000313" key="4">
    <source>
        <dbReference type="EMBL" id="QKX63791.1"/>
    </source>
</evidence>
<gene>
    <name evidence="4" type="ORF">TRUGW13939_10962</name>
</gene>
<keyword evidence="5" id="KW-1185">Reference proteome</keyword>
<dbReference type="PANTHER" id="PTHR40081">
    <property type="entry name" value="CONCANAVALIN A-LIKE LECTIN/GLUCANASE"/>
    <property type="match status" value="1"/>
</dbReference>
<evidence type="ECO:0000259" key="1">
    <source>
        <dbReference type="Pfam" id="PF19501"/>
    </source>
</evidence>